<name>A0ABV7KY88_9PROT</name>
<reference evidence="2" key="1">
    <citation type="journal article" date="2019" name="Int. J. Syst. Evol. Microbiol.">
        <title>The Global Catalogue of Microorganisms (GCM) 10K type strain sequencing project: providing services to taxonomists for standard genome sequencing and annotation.</title>
        <authorList>
            <consortium name="The Broad Institute Genomics Platform"/>
            <consortium name="The Broad Institute Genome Sequencing Center for Infectious Disease"/>
            <person name="Wu L."/>
            <person name="Ma J."/>
        </authorList>
    </citation>
    <scope>NUCLEOTIDE SEQUENCE [LARGE SCALE GENOMIC DNA]</scope>
    <source>
        <strain evidence="2">KCTC 42964</strain>
    </source>
</reference>
<proteinExistence type="predicted"/>
<dbReference type="EMBL" id="JBHRTR010000022">
    <property type="protein sequence ID" value="MFC3227371.1"/>
    <property type="molecule type" value="Genomic_DNA"/>
</dbReference>
<evidence type="ECO:0000313" key="1">
    <source>
        <dbReference type="EMBL" id="MFC3227371.1"/>
    </source>
</evidence>
<dbReference type="RefSeq" id="WP_379899537.1">
    <property type="nucleotide sequence ID" value="NZ_JBHRTR010000022.1"/>
</dbReference>
<gene>
    <name evidence="1" type="ORF">ACFOGJ_09030</name>
</gene>
<sequence>MSETNLQGLVLAIRKEFGRDRQILHYSFTGRQRLNEIMDKALLADAAQRTDTTAVEPALPTPTETAARIEQALATLQAHDAHTRGVIVGVLIAAGWRPPTDTDAPAPAKRPQGFPELLPDFKAEADRPDEVVALRAQVEGLAAACEAWLAIVGDSQGIYGMHLNGDPSPWSEFESEISATEAALTAIGRRADAKG</sequence>
<keyword evidence="2" id="KW-1185">Reference proteome</keyword>
<protein>
    <recommendedName>
        <fullName evidence="3">TubC N-terminal docking domain-containing protein</fullName>
    </recommendedName>
</protein>
<accession>A0ABV7KY88</accession>
<organism evidence="1 2">
    <name type="scientific">Marinibaculum pumilum</name>
    <dbReference type="NCBI Taxonomy" id="1766165"/>
    <lineage>
        <taxon>Bacteria</taxon>
        <taxon>Pseudomonadati</taxon>
        <taxon>Pseudomonadota</taxon>
        <taxon>Alphaproteobacteria</taxon>
        <taxon>Rhodospirillales</taxon>
        <taxon>Rhodospirillaceae</taxon>
        <taxon>Marinibaculum</taxon>
    </lineage>
</organism>
<evidence type="ECO:0000313" key="2">
    <source>
        <dbReference type="Proteomes" id="UP001595528"/>
    </source>
</evidence>
<dbReference type="Proteomes" id="UP001595528">
    <property type="component" value="Unassembled WGS sequence"/>
</dbReference>
<comment type="caution">
    <text evidence="1">The sequence shown here is derived from an EMBL/GenBank/DDBJ whole genome shotgun (WGS) entry which is preliminary data.</text>
</comment>
<evidence type="ECO:0008006" key="3">
    <source>
        <dbReference type="Google" id="ProtNLM"/>
    </source>
</evidence>